<evidence type="ECO:0000313" key="7">
    <source>
        <dbReference type="Proteomes" id="UP000237466"/>
    </source>
</evidence>
<reference evidence="6 7" key="1">
    <citation type="journal article" date="2018" name="Front. Microbiol.">
        <title>Phylogeny of Vibrio vulnificus from the Analysis of the Core-Genome: Implications for Intra-Species Taxonomy.</title>
        <authorList>
            <person name="Roig F.J."/>
            <person name="Gonzalez-Candelas F."/>
            <person name="Sanjuan E."/>
            <person name="Fouz B."/>
            <person name="Feil E.J."/>
            <person name="Llorens C."/>
            <person name="Baker-Austin C."/>
            <person name="Oliver J.D."/>
            <person name="Danin-Poleg Y."/>
            <person name="Gibas C.J."/>
            <person name="Kashi Y."/>
            <person name="Gulig P.A."/>
            <person name="Morrison S.S."/>
            <person name="Amaro C."/>
        </authorList>
    </citation>
    <scope>NUCLEOTIDE SEQUENCE [LARGE SCALE GENOMIC DNA]</scope>
    <source>
        <strain evidence="6 7">CECT4608</strain>
    </source>
</reference>
<dbReference type="Gene3D" id="1.10.10.10">
    <property type="entry name" value="Winged helix-like DNA-binding domain superfamily/Winged helix DNA-binding domain"/>
    <property type="match status" value="1"/>
</dbReference>
<dbReference type="SUPFAM" id="SSF53850">
    <property type="entry name" value="Periplasmic binding protein-like II"/>
    <property type="match status" value="1"/>
</dbReference>
<evidence type="ECO:0000256" key="4">
    <source>
        <dbReference type="ARBA" id="ARBA00023163"/>
    </source>
</evidence>
<comment type="similarity">
    <text evidence="1">Belongs to the LysR transcriptional regulatory family.</text>
</comment>
<dbReference type="Pfam" id="PF03466">
    <property type="entry name" value="LysR_substrate"/>
    <property type="match status" value="1"/>
</dbReference>
<accession>A0A2S3R0W3</accession>
<dbReference type="GO" id="GO:0006351">
    <property type="term" value="P:DNA-templated transcription"/>
    <property type="evidence" value="ECO:0007669"/>
    <property type="project" value="TreeGrafter"/>
</dbReference>
<organism evidence="6 7">
    <name type="scientific">Vibrio vulnificus</name>
    <dbReference type="NCBI Taxonomy" id="672"/>
    <lineage>
        <taxon>Bacteria</taxon>
        <taxon>Pseudomonadati</taxon>
        <taxon>Pseudomonadota</taxon>
        <taxon>Gammaproteobacteria</taxon>
        <taxon>Vibrionales</taxon>
        <taxon>Vibrionaceae</taxon>
        <taxon>Vibrio</taxon>
    </lineage>
</organism>
<dbReference type="PANTHER" id="PTHR30537:SF35">
    <property type="entry name" value="TRANSCRIPTIONAL REGULATORY PROTEIN"/>
    <property type="match status" value="1"/>
</dbReference>
<dbReference type="Proteomes" id="UP000237466">
    <property type="component" value="Unassembled WGS sequence"/>
</dbReference>
<evidence type="ECO:0000313" key="6">
    <source>
        <dbReference type="EMBL" id="POB46428.1"/>
    </source>
</evidence>
<dbReference type="AlphaFoldDB" id="A0A2S3R0W3"/>
<dbReference type="InterPro" id="IPR036388">
    <property type="entry name" value="WH-like_DNA-bd_sf"/>
</dbReference>
<dbReference type="PROSITE" id="PS50931">
    <property type="entry name" value="HTH_LYSR"/>
    <property type="match status" value="1"/>
</dbReference>
<keyword evidence="3" id="KW-0238">DNA-binding</keyword>
<dbReference type="GO" id="GO:0043565">
    <property type="term" value="F:sequence-specific DNA binding"/>
    <property type="evidence" value="ECO:0007669"/>
    <property type="project" value="TreeGrafter"/>
</dbReference>
<evidence type="ECO:0000259" key="5">
    <source>
        <dbReference type="PROSITE" id="PS50931"/>
    </source>
</evidence>
<protein>
    <submittedName>
        <fullName evidence="6">LysR family transcriptional regulator</fullName>
    </submittedName>
</protein>
<evidence type="ECO:0000256" key="1">
    <source>
        <dbReference type="ARBA" id="ARBA00009437"/>
    </source>
</evidence>
<dbReference type="InterPro" id="IPR005119">
    <property type="entry name" value="LysR_subst-bd"/>
</dbReference>
<name>A0A2S3R0W3_VIBVL</name>
<dbReference type="RefSeq" id="WP_045628653.1">
    <property type="nucleotide sequence ID" value="NZ_CP009985.1"/>
</dbReference>
<dbReference type="InterPro" id="IPR036390">
    <property type="entry name" value="WH_DNA-bd_sf"/>
</dbReference>
<dbReference type="InterPro" id="IPR000847">
    <property type="entry name" value="LysR_HTH_N"/>
</dbReference>
<dbReference type="SUPFAM" id="SSF46785">
    <property type="entry name" value="Winged helix' DNA-binding domain"/>
    <property type="match status" value="1"/>
</dbReference>
<evidence type="ECO:0000256" key="2">
    <source>
        <dbReference type="ARBA" id="ARBA00023015"/>
    </source>
</evidence>
<comment type="caution">
    <text evidence="6">The sequence shown here is derived from an EMBL/GenBank/DDBJ whole genome shotgun (WGS) entry which is preliminary data.</text>
</comment>
<dbReference type="PANTHER" id="PTHR30537">
    <property type="entry name" value="HTH-TYPE TRANSCRIPTIONAL REGULATOR"/>
    <property type="match status" value="1"/>
</dbReference>
<proteinExistence type="inferred from homology"/>
<dbReference type="Pfam" id="PF00126">
    <property type="entry name" value="HTH_1"/>
    <property type="match status" value="1"/>
</dbReference>
<sequence length="300" mass="33551">MDRLEALRAFVAIAEQGSLSGAANVLEIERTKVSRYLSELEEWVGSRLLHRTTRKQSLTDAGEQTLALAYQMLSLSNEVSAIRDRQNNTLSGKLRIASAYSLIEHFLLQAVEAFCAQWPEVQIELLVADSSTHLIEEGVDLAVRITNDLAPGLIARQMGVCRSALVATPAYLEQFGHPQQPSDLPAHRCLSFSYFGKNRWYLTRDNRRESIDIQGPITANISTIVLSATLHGSGISQQPYAAVAPHLEQGRLLPVLPDWQPDELGVYLVYSSRKQITLLHRQFIDFICQRMASDPLWQAL</sequence>
<dbReference type="Gene3D" id="3.40.190.290">
    <property type="match status" value="1"/>
</dbReference>
<gene>
    <name evidence="6" type="ORF">CRN52_14865</name>
</gene>
<dbReference type="GO" id="GO:0003700">
    <property type="term" value="F:DNA-binding transcription factor activity"/>
    <property type="evidence" value="ECO:0007669"/>
    <property type="project" value="InterPro"/>
</dbReference>
<keyword evidence="4" id="KW-0804">Transcription</keyword>
<keyword evidence="2" id="KW-0805">Transcription regulation</keyword>
<dbReference type="InterPro" id="IPR058163">
    <property type="entry name" value="LysR-type_TF_proteobact-type"/>
</dbReference>
<dbReference type="EMBL" id="PDGH01000102">
    <property type="protein sequence ID" value="POB46428.1"/>
    <property type="molecule type" value="Genomic_DNA"/>
</dbReference>
<dbReference type="CDD" id="cd08422">
    <property type="entry name" value="PBP2_CrgA_like"/>
    <property type="match status" value="1"/>
</dbReference>
<evidence type="ECO:0000256" key="3">
    <source>
        <dbReference type="ARBA" id="ARBA00023125"/>
    </source>
</evidence>
<feature type="domain" description="HTH lysR-type" evidence="5">
    <location>
        <begin position="1"/>
        <end position="59"/>
    </location>
</feature>